<accession>A0ABD0LCD1</accession>
<dbReference type="PANTHER" id="PTHR33309:SF3">
    <property type="entry name" value="CCHC-TYPE DOMAIN-CONTAINING PROTEIN"/>
    <property type="match status" value="1"/>
</dbReference>
<reference evidence="3 4" key="1">
    <citation type="journal article" date="2023" name="Sci. Data">
        <title>Genome assembly of the Korean intertidal mud-creeper Batillaria attramentaria.</title>
        <authorList>
            <person name="Patra A.K."/>
            <person name="Ho P.T."/>
            <person name="Jun S."/>
            <person name="Lee S.J."/>
            <person name="Kim Y."/>
            <person name="Won Y.J."/>
        </authorList>
    </citation>
    <scope>NUCLEOTIDE SEQUENCE [LARGE SCALE GENOMIC DNA]</scope>
    <source>
        <strain evidence="3">Wonlab-2016</strain>
    </source>
</reference>
<dbReference type="InterPro" id="IPR049012">
    <property type="entry name" value="Mutator_transp_dom"/>
</dbReference>
<feature type="compositionally biased region" description="Basic residues" evidence="1">
    <location>
        <begin position="1"/>
        <end position="17"/>
    </location>
</feature>
<evidence type="ECO:0000256" key="1">
    <source>
        <dbReference type="SAM" id="MobiDB-lite"/>
    </source>
</evidence>
<proteinExistence type="predicted"/>
<feature type="domain" description="Mutator-like transposase" evidence="2">
    <location>
        <begin position="85"/>
        <end position="444"/>
    </location>
</feature>
<evidence type="ECO:0000313" key="4">
    <source>
        <dbReference type="Proteomes" id="UP001519460"/>
    </source>
</evidence>
<evidence type="ECO:0000313" key="3">
    <source>
        <dbReference type="EMBL" id="KAK7497141.1"/>
    </source>
</evidence>
<comment type="caution">
    <text evidence="3">The sequence shown here is derived from an EMBL/GenBank/DDBJ whole genome shotgun (WGS) entry which is preliminary data.</text>
</comment>
<feature type="compositionally biased region" description="Polar residues" evidence="1">
    <location>
        <begin position="20"/>
        <end position="29"/>
    </location>
</feature>
<protein>
    <recommendedName>
        <fullName evidence="2">Mutator-like transposase domain-containing protein</fullName>
    </recommendedName>
</protein>
<dbReference type="Proteomes" id="UP001519460">
    <property type="component" value="Unassembled WGS sequence"/>
</dbReference>
<dbReference type="PANTHER" id="PTHR33309">
    <property type="entry name" value="KERATIN, ULTRA HIGH-SULFUR MATRIX PROTEIN-LIKE"/>
    <property type="match status" value="1"/>
</dbReference>
<feature type="compositionally biased region" description="Polar residues" evidence="1">
    <location>
        <begin position="55"/>
        <end position="67"/>
    </location>
</feature>
<keyword evidence="4" id="KW-1185">Reference proteome</keyword>
<sequence length="526" mass="59095">MGKRKPQAAYKPKKRRFTGNMYTRMQTSEVSDRNDAEQTSEDSDKENTRPPDAATSHNQPSASSSKLFKNEKGEEEFDPNDDLTGFRFIDCELLVQFIQSLLCPSCKKPLGASRLATAEEDRIDLASTFTSYCGCQHKVSFSSSKKYDRVYAVNRRFPIACFSIGRHREHGSKFLGSMNIPHRLHTNTWANHKKQILNVTEKVAFDSKRKAAEEVEAATNSTDITCSCDGTWQRRGFQSKNGVVTLVTVNGKNSKVVDTHTLSNHCDSCKKAAKKMQGQALEDWKLLHEEECDKNHDGSAASMEPAGAEVIFRRSEELHGLRYVHFLGDGDSKTFSSLKNADPPVYDGVEIDKLECCGRVQKRMERQLTNKVSEMKSRTFIHNGKRTKGIGGKGGLTKKAILNIQGHYGAAIRKNKGNVKKMKRDIWAIWHHRNRQHDTCGDWCPSKQSGRGNPNKNALPNYVCQAIRPVFVTLTQDSLLEKCAHGGTQNSNESFHNLIWQRCPKTGFVGEETAVPRCCGRNNCIQ</sequence>
<dbReference type="EMBL" id="JACVVK020000061">
    <property type="protein sequence ID" value="KAK7497141.1"/>
    <property type="molecule type" value="Genomic_DNA"/>
</dbReference>
<evidence type="ECO:0000259" key="2">
    <source>
        <dbReference type="Pfam" id="PF20700"/>
    </source>
</evidence>
<gene>
    <name evidence="3" type="ORF">BaRGS_00011671</name>
</gene>
<dbReference type="AlphaFoldDB" id="A0ABD0LCD1"/>
<organism evidence="3 4">
    <name type="scientific">Batillaria attramentaria</name>
    <dbReference type="NCBI Taxonomy" id="370345"/>
    <lineage>
        <taxon>Eukaryota</taxon>
        <taxon>Metazoa</taxon>
        <taxon>Spiralia</taxon>
        <taxon>Lophotrochozoa</taxon>
        <taxon>Mollusca</taxon>
        <taxon>Gastropoda</taxon>
        <taxon>Caenogastropoda</taxon>
        <taxon>Sorbeoconcha</taxon>
        <taxon>Cerithioidea</taxon>
        <taxon>Batillariidae</taxon>
        <taxon>Batillaria</taxon>
    </lineage>
</organism>
<dbReference type="Pfam" id="PF20700">
    <property type="entry name" value="Mutator"/>
    <property type="match status" value="1"/>
</dbReference>
<feature type="region of interest" description="Disordered" evidence="1">
    <location>
        <begin position="1"/>
        <end position="77"/>
    </location>
</feature>
<name>A0ABD0LCD1_9CAEN</name>